<accession>A0A916E1N3</accession>
<proteinExistence type="predicted"/>
<dbReference type="OrthoDB" id="2445023at2759"/>
<dbReference type="AlphaFoldDB" id="A0A916E1N3"/>
<comment type="caution">
    <text evidence="2">The sequence shown here is derived from an EMBL/GenBank/DDBJ whole genome shotgun (WGS) entry which is preliminary data.</text>
</comment>
<protein>
    <submittedName>
        <fullName evidence="2">Uncharacterized protein</fullName>
    </submittedName>
</protein>
<feature type="region of interest" description="Disordered" evidence="1">
    <location>
        <begin position="252"/>
        <end position="292"/>
    </location>
</feature>
<feature type="region of interest" description="Disordered" evidence="1">
    <location>
        <begin position="106"/>
        <end position="164"/>
    </location>
</feature>
<evidence type="ECO:0000313" key="2">
    <source>
        <dbReference type="EMBL" id="CAB5332546.1"/>
    </source>
</evidence>
<evidence type="ECO:0000313" key="3">
    <source>
        <dbReference type="Proteomes" id="UP000684084"/>
    </source>
</evidence>
<reference evidence="2" key="1">
    <citation type="submission" date="2020-05" db="EMBL/GenBank/DDBJ databases">
        <authorList>
            <person name="Rincon C."/>
            <person name="Sanders R I."/>
            <person name="Robbins C."/>
            <person name="Chaturvedi A."/>
        </authorList>
    </citation>
    <scope>NUCLEOTIDE SEQUENCE</scope>
    <source>
        <strain evidence="2">CHB12</strain>
    </source>
</reference>
<dbReference type="EMBL" id="CAGKOT010000004">
    <property type="protein sequence ID" value="CAB5332546.1"/>
    <property type="molecule type" value="Genomic_DNA"/>
</dbReference>
<evidence type="ECO:0000256" key="1">
    <source>
        <dbReference type="SAM" id="MobiDB-lite"/>
    </source>
</evidence>
<dbReference type="VEuPathDB" id="FungiDB:RhiirFUN_005287"/>
<organism evidence="2 3">
    <name type="scientific">Rhizophagus irregularis</name>
    <dbReference type="NCBI Taxonomy" id="588596"/>
    <lineage>
        <taxon>Eukaryota</taxon>
        <taxon>Fungi</taxon>
        <taxon>Fungi incertae sedis</taxon>
        <taxon>Mucoromycota</taxon>
        <taxon>Glomeromycotina</taxon>
        <taxon>Glomeromycetes</taxon>
        <taxon>Glomerales</taxon>
        <taxon>Glomeraceae</taxon>
        <taxon>Rhizophagus</taxon>
    </lineage>
</organism>
<sequence length="292" mass="34418">MPHRDSLSQEFLPYDFSLSSVEPSESLAYRYNNSDYEKLKREHSRLCDEHAYLQGRMCEVYRELKEIKGELNELQQDYIKLHSHNKYINHENEVLRAEINNFKSQISSQDDADVESSESESNDNDNRPGKKRKVTRRQIDQSDDDSETDKENARTEMKKKSRRVKGAISLFKRNDDRVKDYDKTEVLNILKDTRYHSPEDSEMDKEQPDGKRKIIIYNLNWRSDETAQLTRGRNYDDESYCITSRHLKNAPEWAYKTQNTPVDTDFSGPDTPAENRESQSQTDDNTQTEHND</sequence>
<dbReference type="Proteomes" id="UP000684084">
    <property type="component" value="Unassembled WGS sequence"/>
</dbReference>
<name>A0A916E1N3_9GLOM</name>
<feature type="compositionally biased region" description="Acidic residues" evidence="1">
    <location>
        <begin position="110"/>
        <end position="123"/>
    </location>
</feature>
<gene>
    <name evidence="2" type="ORF">CHRIB12_LOCUS3037</name>
</gene>
<feature type="compositionally biased region" description="Basic and acidic residues" evidence="1">
    <location>
        <begin position="149"/>
        <end position="158"/>
    </location>
</feature>